<evidence type="ECO:0000313" key="5">
    <source>
        <dbReference type="Proteomes" id="UP000831485"/>
    </source>
</evidence>
<gene>
    <name evidence="2" type="ORF">GMPD_03710</name>
    <name evidence="3" type="ORF">M1B72_21405</name>
</gene>
<reference evidence="3" key="3">
    <citation type="submission" date="2022-04" db="EMBL/GenBank/DDBJ databases">
        <authorList>
            <person name="Liu G."/>
        </authorList>
    </citation>
    <scope>NUCLEOTIDE SEQUENCE</scope>
    <source>
        <strain evidence="3">RG22</strain>
    </source>
</reference>
<dbReference type="EMBL" id="CP096574">
    <property type="protein sequence ID" value="UPU35963.1"/>
    <property type="molecule type" value="Genomic_DNA"/>
</dbReference>
<dbReference type="Proteomes" id="UP000831485">
    <property type="component" value="Chromosome"/>
</dbReference>
<dbReference type="InterPro" id="IPR018550">
    <property type="entry name" value="Lipid-A_deacylase-rel"/>
</dbReference>
<dbReference type="Gene3D" id="2.40.160.20">
    <property type="match status" value="1"/>
</dbReference>
<dbReference type="RefSeq" id="WP_183344471.1">
    <property type="nucleotide sequence ID" value="NZ_BLXY01000001.1"/>
</dbReference>
<name>A0A6V8MR63_9BACT</name>
<evidence type="ECO:0000256" key="1">
    <source>
        <dbReference type="SAM" id="SignalP"/>
    </source>
</evidence>
<protein>
    <submittedName>
        <fullName evidence="3">Acyloxyacyl hydrolase</fullName>
    </submittedName>
</protein>
<dbReference type="Pfam" id="PF09411">
    <property type="entry name" value="PagL"/>
    <property type="match status" value="1"/>
</dbReference>
<dbReference type="GO" id="GO:0016787">
    <property type="term" value="F:hydrolase activity"/>
    <property type="evidence" value="ECO:0007669"/>
    <property type="project" value="UniProtKB-KW"/>
</dbReference>
<proteinExistence type="predicted"/>
<accession>A0A6V8MR63</accession>
<evidence type="ECO:0000313" key="2">
    <source>
        <dbReference type="EMBL" id="GFO62452.1"/>
    </source>
</evidence>
<reference evidence="4" key="1">
    <citation type="submission" date="2020-06" db="EMBL/GenBank/DDBJ databases">
        <title>Draft genomic sequecing of Geomonas sp. Red736.</title>
        <authorList>
            <person name="Itoh H."/>
            <person name="Xu Z.X."/>
            <person name="Ushijima N."/>
            <person name="Masuda Y."/>
            <person name="Shiratori Y."/>
            <person name="Senoo K."/>
        </authorList>
    </citation>
    <scope>NUCLEOTIDE SEQUENCE [LARGE SCALE GENOMIC DNA]</scope>
    <source>
        <strain evidence="4">Red736</strain>
    </source>
</reference>
<keyword evidence="5" id="KW-1185">Reference proteome</keyword>
<evidence type="ECO:0000313" key="3">
    <source>
        <dbReference type="EMBL" id="UPU35963.1"/>
    </source>
</evidence>
<dbReference type="Proteomes" id="UP000568888">
    <property type="component" value="Unassembled WGS sequence"/>
</dbReference>
<feature type="chain" id="PRO_5028211957" evidence="1">
    <location>
        <begin position="25"/>
        <end position="179"/>
    </location>
</feature>
<feature type="signal peptide" evidence="1">
    <location>
        <begin position="1"/>
        <end position="24"/>
    </location>
</feature>
<dbReference type="EMBL" id="BLXY01000001">
    <property type="protein sequence ID" value="GFO62452.1"/>
    <property type="molecule type" value="Genomic_DNA"/>
</dbReference>
<dbReference type="AlphaFoldDB" id="A0A6V8MR63"/>
<keyword evidence="3" id="KW-0378">Hydrolase</keyword>
<evidence type="ECO:0000313" key="4">
    <source>
        <dbReference type="Proteomes" id="UP000568888"/>
    </source>
</evidence>
<organism evidence="2 4">
    <name type="scientific">Geomonas paludis</name>
    <dbReference type="NCBI Taxonomy" id="2740185"/>
    <lineage>
        <taxon>Bacteria</taxon>
        <taxon>Pseudomonadati</taxon>
        <taxon>Thermodesulfobacteriota</taxon>
        <taxon>Desulfuromonadia</taxon>
        <taxon>Geobacterales</taxon>
        <taxon>Geobacteraceae</taxon>
        <taxon>Geomonas</taxon>
    </lineage>
</organism>
<reference evidence="2" key="2">
    <citation type="journal article" date="2021" name="Int. J. Syst. Evol. Microbiol.">
        <title>Geomonas silvestris sp. nov., Geomonas paludis sp. nov. and Geomonas limicola sp. nov., isolated from terrestrial environments, and emended description of the genus Geomonas.</title>
        <authorList>
            <person name="Itoh H."/>
            <person name="Xu Z."/>
            <person name="Masuda Y."/>
            <person name="Ushijima N."/>
            <person name="Hayakawa C."/>
            <person name="Shiratori Y."/>
            <person name="Senoo K."/>
        </authorList>
    </citation>
    <scope>NUCLEOTIDE SEQUENCE</scope>
    <source>
        <strain evidence="2">Red736</strain>
    </source>
</reference>
<sequence>MRRILRLILIALALSLGAAGSASANNWGPFGVRGGFSADGKDHGAEIFEAFASYQLPWSLRSEGGWGLSTEVALTAGALSSGDDLGFIGSFGPAFDIGNPKSLELDLGVSIAIVSRDRFGGRDYNGIQQFISHAGVIYHFTPAFALSYRFQHMSNAGLNGEINPGLNMHLFGINWYPGR</sequence>
<keyword evidence="1" id="KW-0732">Signal</keyword>